<evidence type="ECO:0000256" key="4">
    <source>
        <dbReference type="ARBA" id="ARBA00022801"/>
    </source>
</evidence>
<feature type="active site" description="Nucleophile" evidence="7">
    <location>
        <position position="93"/>
    </location>
</feature>
<dbReference type="GO" id="GO:0008233">
    <property type="term" value="F:peptidase activity"/>
    <property type="evidence" value="ECO:0007669"/>
    <property type="project" value="UniProtKB-KW"/>
</dbReference>
<comment type="catalytic activity">
    <reaction evidence="6 7 8">
        <text>Hydrolysis of proteins to small peptides in the presence of ATP and magnesium. alpha-casein is the usual test substrate. In the absence of ATP, only oligopeptides shorter than five residues are hydrolyzed (such as succinyl-Leu-Tyr-|-NHMec, and Leu-Tyr-Leu-|-Tyr-Trp, in which cleavage of the -Tyr-|-Leu- and -Tyr-|-Trp bonds also occurs).</text>
        <dbReference type="EC" id="3.4.21.92"/>
    </reaction>
</comment>
<dbReference type="Pfam" id="PF00574">
    <property type="entry name" value="CLP_protease"/>
    <property type="match status" value="1"/>
</dbReference>
<evidence type="ECO:0000313" key="10">
    <source>
        <dbReference type="EMBL" id="MEK9500800.1"/>
    </source>
</evidence>
<evidence type="ECO:0000256" key="6">
    <source>
        <dbReference type="ARBA" id="ARBA00034021"/>
    </source>
</evidence>
<dbReference type="CDD" id="cd07017">
    <property type="entry name" value="S14_ClpP_2"/>
    <property type="match status" value="1"/>
</dbReference>
<dbReference type="PANTHER" id="PTHR10381:SF70">
    <property type="entry name" value="ATP-DEPENDENT CLP PROTEASE PROTEOLYTIC SUBUNIT"/>
    <property type="match status" value="1"/>
</dbReference>
<accession>A0ABU9EA55</accession>
<dbReference type="InterPro" id="IPR001907">
    <property type="entry name" value="ClpP"/>
</dbReference>
<dbReference type="PROSITE" id="PS00382">
    <property type="entry name" value="CLP_PROTEASE_HIS"/>
    <property type="match status" value="1"/>
</dbReference>
<dbReference type="PRINTS" id="PR00127">
    <property type="entry name" value="CLPPROTEASEP"/>
</dbReference>
<evidence type="ECO:0000256" key="9">
    <source>
        <dbReference type="RuleBase" id="RU003567"/>
    </source>
</evidence>
<dbReference type="RefSeq" id="WP_405286650.1">
    <property type="nucleotide sequence ID" value="NZ_JBBHLI010000003.1"/>
</dbReference>
<comment type="similarity">
    <text evidence="1 7 9">Belongs to the peptidase S14 family.</text>
</comment>
<dbReference type="EMBL" id="JBBHLI010000003">
    <property type="protein sequence ID" value="MEK9500800.1"/>
    <property type="molecule type" value="Genomic_DNA"/>
</dbReference>
<evidence type="ECO:0000256" key="2">
    <source>
        <dbReference type="ARBA" id="ARBA00022490"/>
    </source>
</evidence>
<comment type="subcellular location">
    <subcellularLocation>
        <location evidence="7">Cytoplasm</location>
    </subcellularLocation>
</comment>
<evidence type="ECO:0000256" key="3">
    <source>
        <dbReference type="ARBA" id="ARBA00022670"/>
    </source>
</evidence>
<reference evidence="10 11" key="1">
    <citation type="submission" date="2024-02" db="EMBL/GenBank/DDBJ databases">
        <title>A novel Gemmatimonadota bacterium.</title>
        <authorList>
            <person name="Du Z.-J."/>
            <person name="Ye Y.-Q."/>
        </authorList>
    </citation>
    <scope>NUCLEOTIDE SEQUENCE [LARGE SCALE GENOMIC DNA]</scope>
    <source>
        <strain evidence="10 11">DH-20</strain>
    </source>
</reference>
<keyword evidence="2 7" id="KW-0963">Cytoplasm</keyword>
<sequence length="196" mass="21222">MIELSTPPLATAADRVDERLLRARTVLLTGAIDHDLAAGVVGRLLALAAEGDEPIDLIVSSPGGHVESGDSIHDTIRFIRPRVRVIGTGWVASAAAFVFIAAPREDRFCLPNTRFLLHQPSGGVQGPASDMEIGAREILRMRDRVNRAFARATGQTLEVIERDTRRDFWMTADQAVQYGLVGRIVEAADQLDAAGT</sequence>
<feature type="active site" evidence="7 8">
    <location>
        <position position="118"/>
    </location>
</feature>
<evidence type="ECO:0000256" key="8">
    <source>
        <dbReference type="PROSITE-ProRule" id="PRU10086"/>
    </source>
</evidence>
<evidence type="ECO:0000256" key="1">
    <source>
        <dbReference type="ARBA" id="ARBA00007039"/>
    </source>
</evidence>
<evidence type="ECO:0000256" key="7">
    <source>
        <dbReference type="HAMAP-Rule" id="MF_00444"/>
    </source>
</evidence>
<evidence type="ECO:0000256" key="5">
    <source>
        <dbReference type="ARBA" id="ARBA00022825"/>
    </source>
</evidence>
<dbReference type="NCBIfam" id="NF009205">
    <property type="entry name" value="PRK12553.1"/>
    <property type="match status" value="1"/>
</dbReference>
<keyword evidence="3 7" id="KW-0645">Protease</keyword>
<comment type="function">
    <text evidence="7">Cleaves peptides in various proteins in a process that requires ATP hydrolysis. Has a chymotrypsin-like activity. Plays a major role in the degradation of misfolded proteins.</text>
</comment>
<organism evidence="10 11">
    <name type="scientific">Gaopeijia maritima</name>
    <dbReference type="NCBI Taxonomy" id="3119007"/>
    <lineage>
        <taxon>Bacteria</taxon>
        <taxon>Pseudomonadati</taxon>
        <taxon>Gemmatimonadota</taxon>
        <taxon>Longimicrobiia</taxon>
        <taxon>Gaopeijiales</taxon>
        <taxon>Gaopeijiaceae</taxon>
        <taxon>Gaopeijia</taxon>
    </lineage>
</organism>
<dbReference type="Proteomes" id="UP001484239">
    <property type="component" value="Unassembled WGS sequence"/>
</dbReference>
<comment type="caution">
    <text evidence="10">The sequence shown here is derived from an EMBL/GenBank/DDBJ whole genome shotgun (WGS) entry which is preliminary data.</text>
</comment>
<dbReference type="HAMAP" id="MF_00444">
    <property type="entry name" value="ClpP"/>
    <property type="match status" value="1"/>
</dbReference>
<gene>
    <name evidence="7" type="primary">clpP</name>
    <name evidence="10" type="ORF">WI372_07415</name>
</gene>
<dbReference type="SUPFAM" id="SSF52096">
    <property type="entry name" value="ClpP/crotonase"/>
    <property type="match status" value="1"/>
</dbReference>
<dbReference type="InterPro" id="IPR033135">
    <property type="entry name" value="ClpP_His_AS"/>
</dbReference>
<dbReference type="InterPro" id="IPR023562">
    <property type="entry name" value="ClpP/TepA"/>
</dbReference>
<dbReference type="EC" id="3.4.21.92" evidence="7"/>
<keyword evidence="5 7" id="KW-0720">Serine protease</keyword>
<name>A0ABU9EA55_9BACT</name>
<keyword evidence="4 7" id="KW-0378">Hydrolase</keyword>
<dbReference type="PANTHER" id="PTHR10381">
    <property type="entry name" value="ATP-DEPENDENT CLP PROTEASE PROTEOLYTIC SUBUNIT"/>
    <property type="match status" value="1"/>
</dbReference>
<evidence type="ECO:0000313" key="11">
    <source>
        <dbReference type="Proteomes" id="UP001484239"/>
    </source>
</evidence>
<comment type="subunit">
    <text evidence="7">Fourteen ClpP subunits assemble into 2 heptameric rings which stack back to back to give a disk-like structure with a central cavity, resembling the structure of eukaryotic proteasomes.</text>
</comment>
<dbReference type="Gene3D" id="3.90.226.10">
    <property type="entry name" value="2-enoyl-CoA Hydratase, Chain A, domain 1"/>
    <property type="match status" value="1"/>
</dbReference>
<keyword evidence="11" id="KW-1185">Reference proteome</keyword>
<dbReference type="InterPro" id="IPR029045">
    <property type="entry name" value="ClpP/crotonase-like_dom_sf"/>
</dbReference>
<protein>
    <recommendedName>
        <fullName evidence="7 9">ATP-dependent Clp protease proteolytic subunit</fullName>
        <ecNumber evidence="7">3.4.21.92</ecNumber>
    </recommendedName>
    <alternativeName>
        <fullName evidence="7">Endopeptidase Clp</fullName>
    </alternativeName>
</protein>
<dbReference type="GO" id="GO:0006508">
    <property type="term" value="P:proteolysis"/>
    <property type="evidence" value="ECO:0007669"/>
    <property type="project" value="UniProtKB-KW"/>
</dbReference>
<proteinExistence type="inferred from homology"/>